<gene>
    <name evidence="1" type="ORF">M404DRAFT_1006478</name>
</gene>
<dbReference type="AlphaFoldDB" id="A0A0C3NMQ3"/>
<sequence length="62" mass="6543">MYQGTSRWVDTAIGLGCLAVLQSGVVQLFPGLDVGYLDSQRGSTSMCGVGQECQVQDSLCIT</sequence>
<evidence type="ECO:0000313" key="1">
    <source>
        <dbReference type="EMBL" id="KIN96880.1"/>
    </source>
</evidence>
<proteinExistence type="predicted"/>
<protein>
    <submittedName>
        <fullName evidence="1">Uncharacterized protein</fullName>
    </submittedName>
</protein>
<reference evidence="2" key="2">
    <citation type="submission" date="2015-01" db="EMBL/GenBank/DDBJ databases">
        <title>Evolutionary Origins and Diversification of the Mycorrhizal Mutualists.</title>
        <authorList>
            <consortium name="DOE Joint Genome Institute"/>
            <consortium name="Mycorrhizal Genomics Consortium"/>
            <person name="Kohler A."/>
            <person name="Kuo A."/>
            <person name="Nagy L.G."/>
            <person name="Floudas D."/>
            <person name="Copeland A."/>
            <person name="Barry K.W."/>
            <person name="Cichocki N."/>
            <person name="Veneault-Fourrey C."/>
            <person name="LaButti K."/>
            <person name="Lindquist E.A."/>
            <person name="Lipzen A."/>
            <person name="Lundell T."/>
            <person name="Morin E."/>
            <person name="Murat C."/>
            <person name="Riley R."/>
            <person name="Ohm R."/>
            <person name="Sun H."/>
            <person name="Tunlid A."/>
            <person name="Henrissat B."/>
            <person name="Grigoriev I.V."/>
            <person name="Hibbett D.S."/>
            <person name="Martin F."/>
        </authorList>
    </citation>
    <scope>NUCLEOTIDE SEQUENCE [LARGE SCALE GENOMIC DNA]</scope>
    <source>
        <strain evidence="2">Marx 270</strain>
    </source>
</reference>
<dbReference type="HOGENOM" id="CLU_2905146_0_0_1"/>
<evidence type="ECO:0000313" key="2">
    <source>
        <dbReference type="Proteomes" id="UP000054217"/>
    </source>
</evidence>
<accession>A0A0C3NMQ3</accession>
<name>A0A0C3NMQ3_PISTI</name>
<organism evidence="1 2">
    <name type="scientific">Pisolithus tinctorius Marx 270</name>
    <dbReference type="NCBI Taxonomy" id="870435"/>
    <lineage>
        <taxon>Eukaryota</taxon>
        <taxon>Fungi</taxon>
        <taxon>Dikarya</taxon>
        <taxon>Basidiomycota</taxon>
        <taxon>Agaricomycotina</taxon>
        <taxon>Agaricomycetes</taxon>
        <taxon>Agaricomycetidae</taxon>
        <taxon>Boletales</taxon>
        <taxon>Sclerodermatineae</taxon>
        <taxon>Pisolithaceae</taxon>
        <taxon>Pisolithus</taxon>
    </lineage>
</organism>
<dbReference type="InParanoid" id="A0A0C3NMQ3"/>
<reference evidence="1 2" key="1">
    <citation type="submission" date="2014-04" db="EMBL/GenBank/DDBJ databases">
        <authorList>
            <consortium name="DOE Joint Genome Institute"/>
            <person name="Kuo A."/>
            <person name="Kohler A."/>
            <person name="Costa M.D."/>
            <person name="Nagy L.G."/>
            <person name="Floudas D."/>
            <person name="Copeland A."/>
            <person name="Barry K.W."/>
            <person name="Cichocki N."/>
            <person name="Veneault-Fourrey C."/>
            <person name="LaButti K."/>
            <person name="Lindquist E.A."/>
            <person name="Lipzen A."/>
            <person name="Lundell T."/>
            <person name="Morin E."/>
            <person name="Murat C."/>
            <person name="Sun H."/>
            <person name="Tunlid A."/>
            <person name="Henrissat B."/>
            <person name="Grigoriev I.V."/>
            <person name="Hibbett D.S."/>
            <person name="Martin F."/>
            <person name="Nordberg H.P."/>
            <person name="Cantor M.N."/>
            <person name="Hua S.X."/>
        </authorList>
    </citation>
    <scope>NUCLEOTIDE SEQUENCE [LARGE SCALE GENOMIC DNA]</scope>
    <source>
        <strain evidence="1 2">Marx 270</strain>
    </source>
</reference>
<dbReference type="Proteomes" id="UP000054217">
    <property type="component" value="Unassembled WGS sequence"/>
</dbReference>
<keyword evidence="2" id="KW-1185">Reference proteome</keyword>
<dbReference type="EMBL" id="KN832038">
    <property type="protein sequence ID" value="KIN96880.1"/>
    <property type="molecule type" value="Genomic_DNA"/>
</dbReference>